<dbReference type="RefSeq" id="WP_232558548.1">
    <property type="nucleotide sequence ID" value="NZ_JALPRF010000003.1"/>
</dbReference>
<sequence length="61" mass="6606">MKTSLLITCILFSVGGNAVLANHPSQDKPVSKTVTTSKQTTAPKKTMVTKTVHKKHVKKSE</sequence>
<reference evidence="3 4" key="1">
    <citation type="submission" date="2022-04" db="EMBL/GenBank/DDBJ databases">
        <title>Spirosoma sp. strain RP8 genome sequencing and assembly.</title>
        <authorList>
            <person name="Jung Y."/>
        </authorList>
    </citation>
    <scope>NUCLEOTIDE SEQUENCE [LARGE SCALE GENOMIC DNA]</scope>
    <source>
        <strain evidence="3 4">RP8</strain>
    </source>
</reference>
<comment type="caution">
    <text evidence="3">The sequence shown here is derived from an EMBL/GenBank/DDBJ whole genome shotgun (WGS) entry which is preliminary data.</text>
</comment>
<evidence type="ECO:0000313" key="3">
    <source>
        <dbReference type="EMBL" id="MCK8494346.1"/>
    </source>
</evidence>
<evidence type="ECO:0008006" key="5">
    <source>
        <dbReference type="Google" id="ProtNLM"/>
    </source>
</evidence>
<accession>A0ABT0HQA2</accession>
<dbReference type="Proteomes" id="UP001202180">
    <property type="component" value="Unassembled WGS sequence"/>
</dbReference>
<feature type="region of interest" description="Disordered" evidence="1">
    <location>
        <begin position="22"/>
        <end position="61"/>
    </location>
</feature>
<protein>
    <recommendedName>
        <fullName evidence="5">Acid-shock protein</fullName>
    </recommendedName>
</protein>
<proteinExistence type="predicted"/>
<feature type="compositionally biased region" description="Low complexity" evidence="1">
    <location>
        <begin position="31"/>
        <end position="50"/>
    </location>
</feature>
<feature type="signal peptide" evidence="2">
    <location>
        <begin position="1"/>
        <end position="18"/>
    </location>
</feature>
<evidence type="ECO:0000313" key="4">
    <source>
        <dbReference type="Proteomes" id="UP001202180"/>
    </source>
</evidence>
<gene>
    <name evidence="3" type="ORF">M0L20_20935</name>
</gene>
<organism evidence="3 4">
    <name type="scientific">Spirosoma liriopis</name>
    <dbReference type="NCBI Taxonomy" id="2937440"/>
    <lineage>
        <taxon>Bacteria</taxon>
        <taxon>Pseudomonadati</taxon>
        <taxon>Bacteroidota</taxon>
        <taxon>Cytophagia</taxon>
        <taxon>Cytophagales</taxon>
        <taxon>Cytophagaceae</taxon>
        <taxon>Spirosoma</taxon>
    </lineage>
</organism>
<name>A0ABT0HQA2_9BACT</name>
<evidence type="ECO:0000256" key="1">
    <source>
        <dbReference type="SAM" id="MobiDB-lite"/>
    </source>
</evidence>
<feature type="compositionally biased region" description="Basic residues" evidence="1">
    <location>
        <begin position="51"/>
        <end position="61"/>
    </location>
</feature>
<dbReference type="EMBL" id="JALPRF010000003">
    <property type="protein sequence ID" value="MCK8494346.1"/>
    <property type="molecule type" value="Genomic_DNA"/>
</dbReference>
<keyword evidence="2" id="KW-0732">Signal</keyword>
<evidence type="ECO:0000256" key="2">
    <source>
        <dbReference type="SAM" id="SignalP"/>
    </source>
</evidence>
<keyword evidence="4" id="KW-1185">Reference proteome</keyword>
<feature type="chain" id="PRO_5046742760" description="Acid-shock protein" evidence="2">
    <location>
        <begin position="19"/>
        <end position="61"/>
    </location>
</feature>